<sequence>MSAFSQLSRSWPKSAALPTVLTAGAVISGTDASENKIPNSSNLSGVLHARLEKIDTLLDGVARERPIDLASLKLDTAFASLYVLERVHAALYHQHQVETASKADTSDAKGSVGPPLIGSRDMAQLRTHLSVVYNWGTELLLARILPTLPNKRSPRLPPGAQIIDLTASFEDYTLLFGILARLLSILFPDGVQGNISTTFVAMILLNRNFGDLLRPCLCLGWLPNELRGDLPSAVDIRPYMSRLLNSIPPSQTIASLGHVLSKPTNVPTYVAKVCSVLLSGMLLRPAGVAGLLSATFGEDLQATDTPLVKLESVSEVLNHVPSNTPREIYFGMIIPRLLYLLGPDMAERTPPAHKRAAAFSLSRMLVASGDDENANQDVRRCVAAWCLLDSFNPAISTGDDLPANAILENDAVPGIDLRTKARAIARKILVFPPEAAVVTLSTILMNTDPSPELISVLLQPIIPQLYSLLEHLRGNKTADPALREIVEGLLGTWARAAGKDEVVDTLWKVIDGGGYSWVIDDAGALRVTERSETLPSLTLAQLADLQEGKLDNKEDGEANLLNLQPRPLQFAQFLKSIDREDVSSALYLRTLDAHAKVDNESDPMRRGIKMLLFLLIMQIATQVGEAASEESPFKRPDVSRMLMFIKMSLEQDSAMSERESSEKLTLDSLRIVSEEEQEGGDGGDSDDEDLAPGLEGVDKNEHLSVTAVNLLLALLEGEKHWSIGKKETVPLLNEIYSQLEPLANSSSDALRPRAREARLTLTARLASALPSKGIQKTSTGEEDAQEKYQRALKLLQDPLLPVRAHGLLLLRELVAPAKQHSKGKTKKGAQFSADLNNTGAIVSTVQGAQVAAPAIAPALVPAILSIFMQSIQDEDSYIFLNSVQGLAAMVDGFGKEVLRGMVGDYARGLDGVGGSAASMTSREVDKRLRIGEALGQVITRCGSTLGNYADIIVPPVFAIVRAASLPTTLRTSAVSLLATAVDTSALALNAYTSDLTSAMVDLVQVETVAVADARPGGRKDTSDADMPTQARSDAAGSADLKKKSRKYPHDAERSGGKGTNQRTSGEDGNTMDLQPVAANGKFPPLRRAALHFLSLLVRSLLARKYEGDTAPGDDVSGLLIKRGITVLRYVSATDQDEVVQVMAREAAEELEQLGKALIGL</sequence>
<protein>
    <recommendedName>
        <fullName evidence="3">RNA polymerase II assembly factor Rtp1 C-terminal domain-containing protein</fullName>
    </recommendedName>
</protein>
<dbReference type="InterPro" id="IPR016024">
    <property type="entry name" value="ARM-type_fold"/>
</dbReference>
<feature type="domain" description="RNA polymerase II assembly factor Rtp1 C-terminal" evidence="3">
    <location>
        <begin position="788"/>
        <end position="943"/>
    </location>
</feature>
<proteinExistence type="inferred from homology"/>
<organism evidence="4 5">
    <name type="scientific">Phellinidium pouzarii</name>
    <dbReference type="NCBI Taxonomy" id="167371"/>
    <lineage>
        <taxon>Eukaryota</taxon>
        <taxon>Fungi</taxon>
        <taxon>Dikarya</taxon>
        <taxon>Basidiomycota</taxon>
        <taxon>Agaricomycotina</taxon>
        <taxon>Agaricomycetes</taxon>
        <taxon>Hymenochaetales</taxon>
        <taxon>Hymenochaetaceae</taxon>
        <taxon>Phellinidium</taxon>
    </lineage>
</organism>
<evidence type="ECO:0000256" key="2">
    <source>
        <dbReference type="SAM" id="MobiDB-lite"/>
    </source>
</evidence>
<gene>
    <name evidence="4" type="ORF">EW145_g4599</name>
</gene>
<feature type="compositionally biased region" description="Acidic residues" evidence="2">
    <location>
        <begin position="674"/>
        <end position="690"/>
    </location>
</feature>
<dbReference type="PANTHER" id="PTHR20959:SF1">
    <property type="entry name" value="TRANSPORT AND GOLGI ORGANIZATION PROTEIN 6 HOMOLOG"/>
    <property type="match status" value="1"/>
</dbReference>
<feature type="region of interest" description="Disordered" evidence="2">
    <location>
        <begin position="1013"/>
        <end position="1074"/>
    </location>
</feature>
<feature type="compositionally biased region" description="Basic and acidic residues" evidence="2">
    <location>
        <begin position="655"/>
        <end position="665"/>
    </location>
</feature>
<dbReference type="Gene3D" id="1.25.10.10">
    <property type="entry name" value="Leucine-rich Repeat Variant"/>
    <property type="match status" value="1"/>
</dbReference>
<dbReference type="Pfam" id="PF10363">
    <property type="entry name" value="RTP1_C1"/>
    <property type="match status" value="1"/>
</dbReference>
<dbReference type="OrthoDB" id="39591at2759"/>
<name>A0A4S4L3F3_9AGAM</name>
<dbReference type="InterPro" id="IPR039600">
    <property type="entry name" value="TANGO6/Rtp1"/>
</dbReference>
<dbReference type="InterPro" id="IPR011989">
    <property type="entry name" value="ARM-like"/>
</dbReference>
<dbReference type="InterPro" id="IPR019451">
    <property type="entry name" value="Rtp1_C1"/>
</dbReference>
<feature type="region of interest" description="Disordered" evidence="2">
    <location>
        <begin position="653"/>
        <end position="698"/>
    </location>
</feature>
<reference evidence="4 5" key="1">
    <citation type="submission" date="2019-02" db="EMBL/GenBank/DDBJ databases">
        <title>Genome sequencing of the rare red list fungi Phellinidium pouzarii.</title>
        <authorList>
            <person name="Buettner E."/>
            <person name="Kellner H."/>
        </authorList>
    </citation>
    <scope>NUCLEOTIDE SEQUENCE [LARGE SCALE GENOMIC DNA]</scope>
    <source>
        <strain evidence="4 5">DSM 108285</strain>
    </source>
</reference>
<dbReference type="AlphaFoldDB" id="A0A4S4L3F3"/>
<comment type="similarity">
    <text evidence="1">Belongs to the Tango6 family.</text>
</comment>
<dbReference type="SUPFAM" id="SSF48371">
    <property type="entry name" value="ARM repeat"/>
    <property type="match status" value="1"/>
</dbReference>
<dbReference type="EMBL" id="SGPK01000242">
    <property type="protein sequence ID" value="THH05707.1"/>
    <property type="molecule type" value="Genomic_DNA"/>
</dbReference>
<evidence type="ECO:0000313" key="5">
    <source>
        <dbReference type="Proteomes" id="UP000308199"/>
    </source>
</evidence>
<evidence type="ECO:0000256" key="1">
    <source>
        <dbReference type="ARBA" id="ARBA00005724"/>
    </source>
</evidence>
<evidence type="ECO:0000313" key="4">
    <source>
        <dbReference type="EMBL" id="THH05707.1"/>
    </source>
</evidence>
<dbReference type="Proteomes" id="UP000308199">
    <property type="component" value="Unassembled WGS sequence"/>
</dbReference>
<dbReference type="PANTHER" id="PTHR20959">
    <property type="entry name" value="TRANSPORT AND GOLGI ORGANIZATION PROTEIN 6 FAMILY MEMBER"/>
    <property type="match status" value="1"/>
</dbReference>
<dbReference type="GO" id="GO:0009306">
    <property type="term" value="P:protein secretion"/>
    <property type="evidence" value="ECO:0007669"/>
    <property type="project" value="TreeGrafter"/>
</dbReference>
<evidence type="ECO:0000259" key="3">
    <source>
        <dbReference type="Pfam" id="PF10363"/>
    </source>
</evidence>
<comment type="caution">
    <text evidence="4">The sequence shown here is derived from an EMBL/GenBank/DDBJ whole genome shotgun (WGS) entry which is preliminary data.</text>
</comment>
<accession>A0A4S4L3F3</accession>
<keyword evidence="5" id="KW-1185">Reference proteome</keyword>